<comment type="pathway">
    <text evidence="2 7">Secondary metabolite metabolism; methylglyoxal degradation; (R)-lactate from methylglyoxal: step 2/2.</text>
</comment>
<keyword evidence="5 7" id="KW-0378">Hydrolase</keyword>
<comment type="catalytic activity">
    <reaction evidence="1 7">
        <text>an S-(2-hydroxyacyl)glutathione + H2O = a 2-hydroxy carboxylate + glutathione + H(+)</text>
        <dbReference type="Rhea" id="RHEA:21864"/>
        <dbReference type="ChEBI" id="CHEBI:15377"/>
        <dbReference type="ChEBI" id="CHEBI:15378"/>
        <dbReference type="ChEBI" id="CHEBI:57925"/>
        <dbReference type="ChEBI" id="CHEBI:58896"/>
        <dbReference type="ChEBI" id="CHEBI:71261"/>
        <dbReference type="EC" id="3.1.2.6"/>
    </reaction>
</comment>
<sequence>MTAETHVFLARTDNIGVLLHDPQTGATAAIDAPEEAAVVDALARTGWQLTDILVTHKHADHIDGILPLKQRFPAVRVTAPALERDAIPAVDATVGEGDSVPVGSLTAQVIATPGHTRGHVAYWFAQDRALFAGDTLFSLGCGRLFEADAATMWASLEKLRALPDDTRLFCGHEYTLSNARFALAVDPDNPALQVRAAAVEAARREGRLTVPSLLGGEKVQNPFLRADDAAFAARLGLAGQAPAQVFAELRARKDRA</sequence>
<dbReference type="CDD" id="cd07723">
    <property type="entry name" value="hydroxyacylglutathione_hydrolase_MBL-fold"/>
    <property type="match status" value="1"/>
</dbReference>
<comment type="subunit">
    <text evidence="7">Monomer.</text>
</comment>
<comment type="caution">
    <text evidence="9">The sequence shown here is derived from an EMBL/GenBank/DDBJ whole genome shotgun (WGS) entry which is preliminary data.</text>
</comment>
<dbReference type="Proteomes" id="UP001429580">
    <property type="component" value="Unassembled WGS sequence"/>
</dbReference>
<dbReference type="SUPFAM" id="SSF56281">
    <property type="entry name" value="Metallo-hydrolase/oxidoreductase"/>
    <property type="match status" value="1"/>
</dbReference>
<dbReference type="HAMAP" id="MF_01374">
    <property type="entry name" value="Glyoxalase_2"/>
    <property type="match status" value="1"/>
</dbReference>
<evidence type="ECO:0000256" key="1">
    <source>
        <dbReference type="ARBA" id="ARBA00001623"/>
    </source>
</evidence>
<keyword evidence="6 7" id="KW-0862">Zinc</keyword>
<accession>A0ABX0V4C6</accession>
<dbReference type="NCBIfam" id="TIGR03413">
    <property type="entry name" value="GSH_gloB"/>
    <property type="match status" value="1"/>
</dbReference>
<dbReference type="InterPro" id="IPR035680">
    <property type="entry name" value="Clx_II_MBL"/>
</dbReference>
<dbReference type="InterPro" id="IPR017782">
    <property type="entry name" value="Hydroxyacylglutathione_Hdrlase"/>
</dbReference>
<dbReference type="InterPro" id="IPR032282">
    <property type="entry name" value="HAGH_C"/>
</dbReference>
<feature type="domain" description="Metallo-beta-lactamase" evidence="8">
    <location>
        <begin position="24"/>
        <end position="172"/>
    </location>
</feature>
<feature type="binding site" evidence="7">
    <location>
        <position position="56"/>
    </location>
    <ligand>
        <name>Zn(2+)</name>
        <dbReference type="ChEBI" id="CHEBI:29105"/>
        <label>1</label>
    </ligand>
</feature>
<feature type="binding site" evidence="7">
    <location>
        <position position="58"/>
    </location>
    <ligand>
        <name>Zn(2+)</name>
        <dbReference type="ChEBI" id="CHEBI:29105"/>
        <label>1</label>
    </ligand>
</feature>
<dbReference type="EMBL" id="JAASQI010000008">
    <property type="protein sequence ID" value="NIJ59443.1"/>
    <property type="molecule type" value="Genomic_DNA"/>
</dbReference>
<dbReference type="PANTHER" id="PTHR43705">
    <property type="entry name" value="HYDROXYACYLGLUTATHIONE HYDROLASE"/>
    <property type="match status" value="1"/>
</dbReference>
<dbReference type="InterPro" id="IPR050110">
    <property type="entry name" value="Glyoxalase_II_hydrolase"/>
</dbReference>
<dbReference type="InterPro" id="IPR001279">
    <property type="entry name" value="Metallo-B-lactamas"/>
</dbReference>
<feature type="binding site" evidence="7">
    <location>
        <position position="134"/>
    </location>
    <ligand>
        <name>Zn(2+)</name>
        <dbReference type="ChEBI" id="CHEBI:29105"/>
        <label>1</label>
    </ligand>
</feature>
<comment type="similarity">
    <text evidence="3 7">Belongs to the metallo-beta-lactamase superfamily. Glyoxalase II family.</text>
</comment>
<dbReference type="Gene3D" id="3.60.15.10">
    <property type="entry name" value="Ribonuclease Z/Hydroxyacylglutathione hydrolase-like"/>
    <property type="match status" value="1"/>
</dbReference>
<dbReference type="RefSeq" id="WP_166954765.1">
    <property type="nucleotide sequence ID" value="NZ_JAASQI010000008.1"/>
</dbReference>
<feature type="binding site" evidence="7">
    <location>
        <position position="115"/>
    </location>
    <ligand>
        <name>Zn(2+)</name>
        <dbReference type="ChEBI" id="CHEBI:29105"/>
        <label>1</label>
    </ligand>
</feature>
<reference evidence="9 10" key="1">
    <citation type="submission" date="2020-03" db="EMBL/GenBank/DDBJ databases">
        <title>Genomic Encyclopedia of Type Strains, Phase IV (KMG-IV): sequencing the most valuable type-strain genomes for metagenomic binning, comparative biology and taxonomic classification.</title>
        <authorList>
            <person name="Goeker M."/>
        </authorList>
    </citation>
    <scope>NUCLEOTIDE SEQUENCE [LARGE SCALE GENOMIC DNA]</scope>
    <source>
        <strain evidence="9 10">DSM 103870</strain>
    </source>
</reference>
<dbReference type="Pfam" id="PF16123">
    <property type="entry name" value="HAGH_C"/>
    <property type="match status" value="1"/>
</dbReference>
<evidence type="ECO:0000313" key="10">
    <source>
        <dbReference type="Proteomes" id="UP001429580"/>
    </source>
</evidence>
<gene>
    <name evidence="7" type="primary">gloB</name>
    <name evidence="9" type="ORF">FHS82_003298</name>
</gene>
<dbReference type="EC" id="3.1.2.6" evidence="7"/>
<protein>
    <recommendedName>
        <fullName evidence="7">Hydroxyacylglutathione hydrolase</fullName>
        <ecNumber evidence="7">3.1.2.6</ecNumber>
    </recommendedName>
    <alternativeName>
        <fullName evidence="7">Glyoxalase II</fullName>
        <shortName evidence="7">Glx II</shortName>
    </alternativeName>
</protein>
<feature type="binding site" evidence="7">
    <location>
        <position position="172"/>
    </location>
    <ligand>
        <name>Zn(2+)</name>
        <dbReference type="ChEBI" id="CHEBI:29105"/>
        <label>2</label>
    </ligand>
</feature>
<evidence type="ECO:0000256" key="5">
    <source>
        <dbReference type="ARBA" id="ARBA00022801"/>
    </source>
</evidence>
<dbReference type="SMART" id="SM00849">
    <property type="entry name" value="Lactamase_B"/>
    <property type="match status" value="1"/>
</dbReference>
<evidence type="ECO:0000313" key="9">
    <source>
        <dbReference type="EMBL" id="NIJ59443.1"/>
    </source>
</evidence>
<name>A0ABX0V4C6_9HYPH</name>
<feature type="binding site" evidence="7">
    <location>
        <position position="134"/>
    </location>
    <ligand>
        <name>Zn(2+)</name>
        <dbReference type="ChEBI" id="CHEBI:29105"/>
        <label>2</label>
    </ligand>
</feature>
<evidence type="ECO:0000256" key="3">
    <source>
        <dbReference type="ARBA" id="ARBA00006759"/>
    </source>
</evidence>
<feature type="binding site" evidence="7">
    <location>
        <position position="60"/>
    </location>
    <ligand>
        <name>Zn(2+)</name>
        <dbReference type="ChEBI" id="CHEBI:29105"/>
        <label>2</label>
    </ligand>
</feature>
<comment type="function">
    <text evidence="7">Thiolesterase that catalyzes the hydrolysis of S-D-lactoyl-glutathione to form glutathione and D-lactic acid.</text>
</comment>
<evidence type="ECO:0000256" key="7">
    <source>
        <dbReference type="HAMAP-Rule" id="MF_01374"/>
    </source>
</evidence>
<evidence type="ECO:0000256" key="6">
    <source>
        <dbReference type="ARBA" id="ARBA00022833"/>
    </source>
</evidence>
<dbReference type="PIRSF" id="PIRSF005457">
    <property type="entry name" value="Glx"/>
    <property type="match status" value="1"/>
</dbReference>
<keyword evidence="10" id="KW-1185">Reference proteome</keyword>
<organism evidence="9 10">
    <name type="scientific">Pseudochelatococcus lubricantis</name>
    <dbReference type="NCBI Taxonomy" id="1538102"/>
    <lineage>
        <taxon>Bacteria</taxon>
        <taxon>Pseudomonadati</taxon>
        <taxon>Pseudomonadota</taxon>
        <taxon>Alphaproteobacteria</taxon>
        <taxon>Hyphomicrobiales</taxon>
        <taxon>Chelatococcaceae</taxon>
        <taxon>Pseudochelatococcus</taxon>
    </lineage>
</organism>
<keyword evidence="4 7" id="KW-0479">Metal-binding</keyword>
<evidence type="ECO:0000256" key="2">
    <source>
        <dbReference type="ARBA" id="ARBA00004963"/>
    </source>
</evidence>
<feature type="binding site" evidence="7">
    <location>
        <position position="61"/>
    </location>
    <ligand>
        <name>Zn(2+)</name>
        <dbReference type="ChEBI" id="CHEBI:29105"/>
        <label>2</label>
    </ligand>
</feature>
<evidence type="ECO:0000256" key="4">
    <source>
        <dbReference type="ARBA" id="ARBA00022723"/>
    </source>
</evidence>
<proteinExistence type="inferred from homology"/>
<evidence type="ECO:0000259" key="8">
    <source>
        <dbReference type="SMART" id="SM00849"/>
    </source>
</evidence>
<comment type="cofactor">
    <cofactor evidence="7">
        <name>Zn(2+)</name>
        <dbReference type="ChEBI" id="CHEBI:29105"/>
    </cofactor>
    <text evidence="7">Binds 2 Zn(2+) ions per subunit.</text>
</comment>
<dbReference type="InterPro" id="IPR036866">
    <property type="entry name" value="RibonucZ/Hydroxyglut_hydro"/>
</dbReference>
<dbReference type="PANTHER" id="PTHR43705:SF1">
    <property type="entry name" value="HYDROXYACYLGLUTATHIONE HYDROLASE GLOB"/>
    <property type="match status" value="1"/>
</dbReference>
<dbReference type="Pfam" id="PF00753">
    <property type="entry name" value="Lactamase_B"/>
    <property type="match status" value="1"/>
</dbReference>
<dbReference type="GO" id="GO:0004416">
    <property type="term" value="F:hydroxyacylglutathione hydrolase activity"/>
    <property type="evidence" value="ECO:0007669"/>
    <property type="project" value="UniProtKB-EC"/>
</dbReference>